<accession>A0A7W9W7A3</accession>
<organism evidence="1 2">
    <name type="scientific">Armatimonas rosea</name>
    <dbReference type="NCBI Taxonomy" id="685828"/>
    <lineage>
        <taxon>Bacteria</taxon>
        <taxon>Bacillati</taxon>
        <taxon>Armatimonadota</taxon>
        <taxon>Armatimonadia</taxon>
        <taxon>Armatimonadales</taxon>
        <taxon>Armatimonadaceae</taxon>
        <taxon>Armatimonas</taxon>
    </lineage>
</organism>
<dbReference type="EMBL" id="JACHGW010000002">
    <property type="protein sequence ID" value="MBB6050417.1"/>
    <property type="molecule type" value="Genomic_DNA"/>
</dbReference>
<gene>
    <name evidence="1" type="ORF">HNQ39_002208</name>
</gene>
<name>A0A7W9W7A3_ARMRO</name>
<protein>
    <submittedName>
        <fullName evidence="1">Uncharacterized protein</fullName>
    </submittedName>
</protein>
<sequence length="79" mass="9028">MMTVEMIGNDMTLATIQLLATRQHPHEIAWWYIIDMTSTKVPKTDATVGLINVAPYSLWTLIVHKWPNCQTPVTWDSSD</sequence>
<evidence type="ECO:0000313" key="1">
    <source>
        <dbReference type="EMBL" id="MBB6050417.1"/>
    </source>
</evidence>
<dbReference type="Proteomes" id="UP000520814">
    <property type="component" value="Unassembled WGS sequence"/>
</dbReference>
<dbReference type="AlphaFoldDB" id="A0A7W9W7A3"/>
<reference evidence="1 2" key="1">
    <citation type="submission" date="2020-08" db="EMBL/GenBank/DDBJ databases">
        <title>Genomic Encyclopedia of Type Strains, Phase IV (KMG-IV): sequencing the most valuable type-strain genomes for metagenomic binning, comparative biology and taxonomic classification.</title>
        <authorList>
            <person name="Goeker M."/>
        </authorList>
    </citation>
    <scope>NUCLEOTIDE SEQUENCE [LARGE SCALE GENOMIC DNA]</scope>
    <source>
        <strain evidence="1 2">DSM 23562</strain>
    </source>
</reference>
<proteinExistence type="predicted"/>
<comment type="caution">
    <text evidence="1">The sequence shown here is derived from an EMBL/GenBank/DDBJ whole genome shotgun (WGS) entry which is preliminary data.</text>
</comment>
<keyword evidence="2" id="KW-1185">Reference proteome</keyword>
<evidence type="ECO:0000313" key="2">
    <source>
        <dbReference type="Proteomes" id="UP000520814"/>
    </source>
</evidence>